<protein>
    <recommendedName>
        <fullName evidence="1">CRAL-TRIO domain-containing protein</fullName>
    </recommendedName>
</protein>
<feature type="domain" description="CRAL-TRIO" evidence="1">
    <location>
        <begin position="92"/>
        <end position="181"/>
    </location>
</feature>
<accession>A0A6C0ARU4</accession>
<dbReference type="SUPFAM" id="SSF52087">
    <property type="entry name" value="CRAL/TRIO domain"/>
    <property type="match status" value="1"/>
</dbReference>
<name>A0A6C0ARU4_9ZZZZ</name>
<dbReference type="InterPro" id="IPR001251">
    <property type="entry name" value="CRAL-TRIO_dom"/>
</dbReference>
<dbReference type="EMBL" id="MN740803">
    <property type="protein sequence ID" value="QHS82472.1"/>
    <property type="molecule type" value="Genomic_DNA"/>
</dbReference>
<proteinExistence type="predicted"/>
<dbReference type="Gene3D" id="3.40.525.10">
    <property type="entry name" value="CRAL-TRIO lipid binding domain"/>
    <property type="match status" value="1"/>
</dbReference>
<dbReference type="Pfam" id="PF00650">
    <property type="entry name" value="CRAL_TRIO"/>
    <property type="match status" value="1"/>
</dbReference>
<sequence length="188" mass="21930">MNPTNTLITKIEKLKAEYYAESTKAMFFKKQQKVDCANMICNGVGLEEMLNHTVFVIPNTNRVYFDYTIFKTYAIPSNYDAIVKRVLDLFQECIVKYGNFEAHVNLNTFTISAFERYKAIIIKFCEECFKNNTHFSVDLVKFCIYNSPNMIDLITTTAKPFIDDTIRQKVILFNKKESEKLISDLLNF</sequence>
<reference evidence="2" key="1">
    <citation type="journal article" date="2020" name="Nature">
        <title>Giant virus diversity and host interactions through global metagenomics.</title>
        <authorList>
            <person name="Schulz F."/>
            <person name="Roux S."/>
            <person name="Paez-Espino D."/>
            <person name="Jungbluth S."/>
            <person name="Walsh D.A."/>
            <person name="Denef V.J."/>
            <person name="McMahon K.D."/>
            <person name="Konstantinidis K.T."/>
            <person name="Eloe-Fadrosh E.A."/>
            <person name="Kyrpides N.C."/>
            <person name="Woyke T."/>
        </authorList>
    </citation>
    <scope>NUCLEOTIDE SEQUENCE</scope>
    <source>
        <strain evidence="2">GVMAG-S-1101171-111</strain>
    </source>
</reference>
<organism evidence="2">
    <name type="scientific">viral metagenome</name>
    <dbReference type="NCBI Taxonomy" id="1070528"/>
    <lineage>
        <taxon>unclassified sequences</taxon>
        <taxon>metagenomes</taxon>
        <taxon>organismal metagenomes</taxon>
    </lineage>
</organism>
<evidence type="ECO:0000313" key="2">
    <source>
        <dbReference type="EMBL" id="QHS82472.1"/>
    </source>
</evidence>
<dbReference type="InterPro" id="IPR036865">
    <property type="entry name" value="CRAL-TRIO_dom_sf"/>
</dbReference>
<evidence type="ECO:0000259" key="1">
    <source>
        <dbReference type="Pfam" id="PF00650"/>
    </source>
</evidence>
<dbReference type="AlphaFoldDB" id="A0A6C0ARU4"/>